<dbReference type="EMBL" id="AAVO02000003">
    <property type="protein sequence ID" value="EDM88200.1"/>
    <property type="molecule type" value="Genomic_DNA"/>
</dbReference>
<comment type="caution">
    <text evidence="1">The sequence shown here is derived from an EMBL/GenBank/DDBJ whole genome shotgun (WGS) entry which is preliminary data.</text>
</comment>
<gene>
    <name evidence="1" type="ORF">RUMOBE_01106</name>
</gene>
<evidence type="ECO:0000313" key="1">
    <source>
        <dbReference type="EMBL" id="EDM88200.1"/>
    </source>
</evidence>
<accession>A5ZQ36</accession>
<sequence>MILTQGQEENKGGMTLNDEIVICKECKKPEYWGEMRWLSGRCVCRDCYKANYEQETKEPYTWDDLDGKRPTMNEYREQERRKCENMN</sequence>
<dbReference type="AlphaFoldDB" id="A5ZQ36"/>
<dbReference type="Proteomes" id="UP000006002">
    <property type="component" value="Unassembled WGS sequence"/>
</dbReference>
<name>A5ZQ36_9FIRM</name>
<protein>
    <submittedName>
        <fullName evidence="1">Uncharacterized protein</fullName>
    </submittedName>
</protein>
<evidence type="ECO:0000313" key="2">
    <source>
        <dbReference type="Proteomes" id="UP000006002"/>
    </source>
</evidence>
<dbReference type="HOGENOM" id="CLU_190486_0_0_9"/>
<reference evidence="1 2" key="2">
    <citation type="submission" date="2007-04" db="EMBL/GenBank/DDBJ databases">
        <title>Draft genome sequence of Ruminococcus obeum (ATCC 29174).</title>
        <authorList>
            <person name="Sudarsanam P."/>
            <person name="Ley R."/>
            <person name="Guruge J."/>
            <person name="Turnbaugh P.J."/>
            <person name="Mahowald M."/>
            <person name="Liep D."/>
            <person name="Gordon J."/>
        </authorList>
    </citation>
    <scope>NUCLEOTIDE SEQUENCE [LARGE SCALE GENOMIC DNA]</scope>
    <source>
        <strain evidence="1 2">ATCC 29174</strain>
    </source>
</reference>
<proteinExistence type="predicted"/>
<reference evidence="1 2" key="1">
    <citation type="submission" date="2007-03" db="EMBL/GenBank/DDBJ databases">
        <authorList>
            <person name="Fulton L."/>
            <person name="Clifton S."/>
            <person name="Fulton B."/>
            <person name="Xu J."/>
            <person name="Minx P."/>
            <person name="Pepin K.H."/>
            <person name="Johnson M."/>
            <person name="Thiruvilangam P."/>
            <person name="Bhonagiri V."/>
            <person name="Nash W.E."/>
            <person name="Mardis E.R."/>
            <person name="Wilson R.K."/>
        </authorList>
    </citation>
    <scope>NUCLEOTIDE SEQUENCE [LARGE SCALE GENOMIC DNA]</scope>
    <source>
        <strain evidence="1 2">ATCC 29174</strain>
    </source>
</reference>
<organism evidence="1 2">
    <name type="scientific">Blautia obeum ATCC 29174</name>
    <dbReference type="NCBI Taxonomy" id="411459"/>
    <lineage>
        <taxon>Bacteria</taxon>
        <taxon>Bacillati</taxon>
        <taxon>Bacillota</taxon>
        <taxon>Clostridia</taxon>
        <taxon>Lachnospirales</taxon>
        <taxon>Lachnospiraceae</taxon>
        <taxon>Blautia</taxon>
    </lineage>
</organism>